<comment type="caution">
    <text evidence="4">The sequence shown here is derived from an EMBL/GenBank/DDBJ whole genome shotgun (WGS) entry which is preliminary data.</text>
</comment>
<keyword evidence="5" id="KW-1185">Reference proteome</keyword>
<dbReference type="InterPro" id="IPR021770">
    <property type="entry name" value="DUF3335"/>
</dbReference>
<dbReference type="GO" id="GO:0008080">
    <property type="term" value="F:N-acetyltransferase activity"/>
    <property type="evidence" value="ECO:0007669"/>
    <property type="project" value="InterPro"/>
</dbReference>
<dbReference type="Gene3D" id="3.90.70.10">
    <property type="entry name" value="Cysteine proteinases"/>
    <property type="match status" value="1"/>
</dbReference>
<keyword evidence="2" id="KW-0012">Acyltransferase</keyword>
<keyword evidence="1 4" id="KW-0808">Transferase</keyword>
<evidence type="ECO:0000256" key="1">
    <source>
        <dbReference type="ARBA" id="ARBA00022679"/>
    </source>
</evidence>
<dbReference type="eggNOG" id="COG0456">
    <property type="taxonomic scope" value="Bacteria"/>
</dbReference>
<dbReference type="InterPro" id="IPR051556">
    <property type="entry name" value="N-term/lysine_N-AcTrnsfr"/>
</dbReference>
<dbReference type="PROSITE" id="PS51186">
    <property type="entry name" value="GNAT"/>
    <property type="match status" value="1"/>
</dbReference>
<name>K2KC75_9GAMM</name>
<gene>
    <name evidence="4" type="ORF">A10D4_05866</name>
</gene>
<dbReference type="EMBL" id="AMRG01000006">
    <property type="protein sequence ID" value="EKE84197.1"/>
    <property type="molecule type" value="Genomic_DNA"/>
</dbReference>
<evidence type="ECO:0000313" key="4">
    <source>
        <dbReference type="EMBL" id="EKE84197.1"/>
    </source>
</evidence>
<dbReference type="InterPro" id="IPR006464">
    <property type="entry name" value="AcTrfase_RimI/Ard1"/>
</dbReference>
<dbReference type="AlphaFoldDB" id="K2KC75"/>
<sequence>MTPIQITAVKRPAALQVTRAKRQHIKALVAIEQRCFSIDRLSQRSFKRFIEQDIGDFAVALIDQQVVGYCLVIYRQGTQLARLYSMAVDPDFQRQGIGTCLLAEAERVADDRHCLFMRLEVQVDNQAALALYHRHHYFDLDMRAEYYEDDSDALILQKLLPRYEHSENSEDRRVPLLTQSTDFTCGPASLLMALTYYGQPSDDPYHEELEIWREATTIYMTSGHGGCGPHGLARAALKRGLQAELYVSQSGPVLLDSVRNDDKKQVMARIQEADIMALQKQRVPMHIGDYSVAQLRLDLAADKLVIALISTYVFDGIKAPHWVLICAADEQFVYINDPDQDTFPWQSASERQYLPIPIATFNRAFGFGSRKQKAAVVVSCPQTLA</sequence>
<dbReference type="RefSeq" id="WP_008488327.1">
    <property type="nucleotide sequence ID" value="NZ_AMRG01000006.1"/>
</dbReference>
<dbReference type="CDD" id="cd04301">
    <property type="entry name" value="NAT_SF"/>
    <property type="match status" value="1"/>
</dbReference>
<dbReference type="Gene3D" id="3.40.630.30">
    <property type="match status" value="1"/>
</dbReference>
<evidence type="ECO:0000256" key="2">
    <source>
        <dbReference type="ARBA" id="ARBA00023315"/>
    </source>
</evidence>
<dbReference type="OrthoDB" id="27442at2"/>
<proteinExistence type="predicted"/>
<protein>
    <submittedName>
        <fullName evidence="4">Acetyltransferase domain-containing protein</fullName>
    </submittedName>
</protein>
<dbReference type="STRING" id="740709.A10D4_05866"/>
<evidence type="ECO:0000259" key="3">
    <source>
        <dbReference type="PROSITE" id="PS51186"/>
    </source>
</evidence>
<feature type="domain" description="N-acetyltransferase" evidence="3">
    <location>
        <begin position="15"/>
        <end position="161"/>
    </location>
</feature>
<dbReference type="Pfam" id="PF11814">
    <property type="entry name" value="DUF3335"/>
    <property type="match status" value="1"/>
</dbReference>
<dbReference type="SUPFAM" id="SSF55729">
    <property type="entry name" value="Acyl-CoA N-acyltransferases (Nat)"/>
    <property type="match status" value="1"/>
</dbReference>
<accession>K2KC75</accession>
<dbReference type="NCBIfam" id="TIGR01575">
    <property type="entry name" value="rimI"/>
    <property type="match status" value="1"/>
</dbReference>
<dbReference type="PATRIC" id="fig|740709.3.peg.1198"/>
<dbReference type="InterPro" id="IPR000182">
    <property type="entry name" value="GNAT_dom"/>
</dbReference>
<dbReference type="PANTHER" id="PTHR42919:SF8">
    <property type="entry name" value="N-ALPHA-ACETYLTRANSFERASE 50"/>
    <property type="match status" value="1"/>
</dbReference>
<reference evidence="4 5" key="1">
    <citation type="journal article" date="2012" name="J. Bacteriol.">
        <title>Genome Sequence of Idiomarina xiamenensis Type Strain 10-D-4.</title>
        <authorList>
            <person name="Lai Q."/>
            <person name="Wang L."/>
            <person name="Wang W."/>
            <person name="Shao Z."/>
        </authorList>
    </citation>
    <scope>NUCLEOTIDE SEQUENCE [LARGE SCALE GENOMIC DNA]</scope>
    <source>
        <strain evidence="4 5">10-D-4</strain>
    </source>
</reference>
<organism evidence="4 5">
    <name type="scientific">Idiomarina xiamenensis 10-D-4</name>
    <dbReference type="NCBI Taxonomy" id="740709"/>
    <lineage>
        <taxon>Bacteria</taxon>
        <taxon>Pseudomonadati</taxon>
        <taxon>Pseudomonadota</taxon>
        <taxon>Gammaproteobacteria</taxon>
        <taxon>Alteromonadales</taxon>
        <taxon>Idiomarinaceae</taxon>
        <taxon>Idiomarina</taxon>
    </lineage>
</organism>
<evidence type="ECO:0000313" key="5">
    <source>
        <dbReference type="Proteomes" id="UP000014115"/>
    </source>
</evidence>
<dbReference type="PANTHER" id="PTHR42919">
    <property type="entry name" value="N-ALPHA-ACETYLTRANSFERASE"/>
    <property type="match status" value="1"/>
</dbReference>
<dbReference type="Pfam" id="PF00583">
    <property type="entry name" value="Acetyltransf_1"/>
    <property type="match status" value="1"/>
</dbReference>
<dbReference type="InterPro" id="IPR016181">
    <property type="entry name" value="Acyl_CoA_acyltransferase"/>
</dbReference>
<dbReference type="Proteomes" id="UP000014115">
    <property type="component" value="Unassembled WGS sequence"/>
</dbReference>